<proteinExistence type="predicted"/>
<gene>
    <name evidence="1" type="ORF">MBHS_01350</name>
</gene>
<name>A0A1H6F8T0_9GAMM</name>
<evidence type="ECO:0000313" key="2">
    <source>
        <dbReference type="Proteomes" id="UP000236724"/>
    </source>
</evidence>
<keyword evidence="2" id="KW-1185">Reference proteome</keyword>
<dbReference type="AlphaFoldDB" id="A0A1H6F8T0"/>
<organism evidence="1 2">
    <name type="scientific">Candidatus Venteria ishoeyi</name>
    <dbReference type="NCBI Taxonomy" id="1899563"/>
    <lineage>
        <taxon>Bacteria</taxon>
        <taxon>Pseudomonadati</taxon>
        <taxon>Pseudomonadota</taxon>
        <taxon>Gammaproteobacteria</taxon>
        <taxon>Thiotrichales</taxon>
        <taxon>Thiotrichaceae</taxon>
        <taxon>Venteria</taxon>
    </lineage>
</organism>
<evidence type="ECO:0000313" key="1">
    <source>
        <dbReference type="EMBL" id="SEH05496.1"/>
    </source>
</evidence>
<accession>A0A1H6F8T0</accession>
<sequence>MIKIDYTKWEQNPQILRKYALTALHQRTRERFMSLYEITQGKSASKVALDIGRRPHTVLDWAHAYNAHGPDILIYKRSGGHRPLFHLKPVTTWL</sequence>
<protein>
    <submittedName>
        <fullName evidence="1">Uncharacterized protein</fullName>
    </submittedName>
</protein>
<dbReference type="Proteomes" id="UP000236724">
    <property type="component" value="Unassembled WGS sequence"/>
</dbReference>
<reference evidence="1 2" key="1">
    <citation type="submission" date="2016-10" db="EMBL/GenBank/DDBJ databases">
        <authorList>
            <person name="de Groot N.N."/>
        </authorList>
    </citation>
    <scope>NUCLEOTIDE SEQUENCE [LARGE SCALE GENOMIC DNA]</scope>
    <source>
        <strain evidence="1">MBHS1</strain>
    </source>
</reference>
<dbReference type="EMBL" id="FMSV02000298">
    <property type="protein sequence ID" value="SEH05496.1"/>
    <property type="molecule type" value="Genomic_DNA"/>
</dbReference>